<feature type="region of interest" description="Disordered" evidence="1">
    <location>
        <begin position="502"/>
        <end position="524"/>
    </location>
</feature>
<evidence type="ECO:0000256" key="1">
    <source>
        <dbReference type="SAM" id="MobiDB-lite"/>
    </source>
</evidence>
<proteinExistence type="predicted"/>
<gene>
    <name evidence="3" type="ORF">GCL60_12800</name>
</gene>
<dbReference type="AlphaFoldDB" id="A0A6N6VVY4"/>
<name>A0A6N6VVY4_9BACT</name>
<dbReference type="RefSeq" id="WP_153421122.1">
    <property type="nucleotide sequence ID" value="NZ_WFLM01000004.1"/>
</dbReference>
<evidence type="ECO:0000259" key="2">
    <source>
        <dbReference type="Pfam" id="PF02120"/>
    </source>
</evidence>
<dbReference type="EMBL" id="WFLM01000004">
    <property type="protein sequence ID" value="KAB8038045.1"/>
    <property type="molecule type" value="Genomic_DNA"/>
</dbReference>
<dbReference type="OrthoDB" id="9825549at2"/>
<feature type="region of interest" description="Disordered" evidence="1">
    <location>
        <begin position="1"/>
        <end position="34"/>
    </location>
</feature>
<comment type="caution">
    <text evidence="3">The sequence shown here is derived from an EMBL/GenBank/DDBJ whole genome shotgun (WGS) entry which is preliminary data.</text>
</comment>
<dbReference type="InterPro" id="IPR038610">
    <property type="entry name" value="FliK-like_C_sf"/>
</dbReference>
<feature type="region of interest" description="Disordered" evidence="1">
    <location>
        <begin position="656"/>
        <end position="677"/>
    </location>
</feature>
<evidence type="ECO:0000313" key="4">
    <source>
        <dbReference type="Proteomes" id="UP000437748"/>
    </source>
</evidence>
<accession>A0A6N6VVY4</accession>
<feature type="domain" description="Flagellar hook-length control protein-like C-terminal" evidence="2">
    <location>
        <begin position="573"/>
        <end position="647"/>
    </location>
</feature>
<sequence>MFLASPKSSLIPIALPPSSKGDVEKQDLKLDDDKDPFDNALEKIFTKTKKEDEPSVLPKLFVSKKEDETKNEETNFLLNPIFSSSYLFQPQWQNQNPTKEALLLEPQIELNPLEPKSLLSILDASEKNLKLDGYQFFEFAKPINIDKNLIGNINLDENQKITTTPFAKENNSLKDNSKYELVDVNLVKNEDNLIKAFNINDSSINENIQKGDLVFINKNPINSGNKNIPVDMNIFNPNINIEVSDINFDMDKIQNNNGKNVIDQLNKGFLNQKGIQLNENLVAYPVAKIVNDSDIKTDYYLFKKEFSPSGEKQQFIGVISKDNDHQKDIMNNKNSFDPKDFLFIDNKNNFSEINKSIKYDLNKNNSFYMNDVFNNKNNLNEIDIENPNFELKDLKIKTIDSFVRTNKMGDNFKTIKISGNEDELRKIDMIDPKNQLQVSKLNESNQKEKTDIKLPVFSIENIVKDKKEINLSKNNFNIFTNEKSKLDGLKFKDLNEDSFFSFMSSDSDNQTKENKKELNEKSTSENKGLVFEKTISSQANTPIILSDKSNADFSNPMVSAATRRAVDLSSQLQARGGGNAKIQIQDEKFGSIELNIHMKKDNTVSMEIKATDKDLKNILEQNSDTLKKTLDSQNISLTDFKVSTVESKSIQAGLGGTTSQGFSQQQFNQNSNNGNNQDFYQQNLAQGFMSNSFSNGNNSFFNRSDDDYSFSKSSNQSYINSRNNFSKNMEKNSITNIQRGANGSIKVNV</sequence>
<feature type="compositionally biased region" description="Low complexity" evidence="1">
    <location>
        <begin position="659"/>
        <end position="677"/>
    </location>
</feature>
<protein>
    <recommendedName>
        <fullName evidence="2">Flagellar hook-length control protein-like C-terminal domain-containing protein</fullName>
    </recommendedName>
</protein>
<reference evidence="3 4" key="1">
    <citation type="submission" date="2019-10" db="EMBL/GenBank/DDBJ databases">
        <title>New species of Slilvanegrellaceae.</title>
        <authorList>
            <person name="Pitt A."/>
            <person name="Hahn M.W."/>
        </authorList>
    </citation>
    <scope>NUCLEOTIDE SEQUENCE [LARGE SCALE GENOMIC DNA]</scope>
    <source>
        <strain evidence="3 4">SP-Ram-0.45-NSY-1</strain>
    </source>
</reference>
<keyword evidence="4" id="KW-1185">Reference proteome</keyword>
<dbReference type="Pfam" id="PF02120">
    <property type="entry name" value="Flg_hook"/>
    <property type="match status" value="1"/>
</dbReference>
<dbReference type="Gene3D" id="3.30.750.140">
    <property type="match status" value="1"/>
</dbReference>
<evidence type="ECO:0000313" key="3">
    <source>
        <dbReference type="EMBL" id="KAB8038045.1"/>
    </source>
</evidence>
<dbReference type="CDD" id="cd17470">
    <property type="entry name" value="T3SS_Flik_C"/>
    <property type="match status" value="1"/>
</dbReference>
<dbReference type="InterPro" id="IPR021136">
    <property type="entry name" value="Flagellar_hook_control-like_C"/>
</dbReference>
<dbReference type="Proteomes" id="UP000437748">
    <property type="component" value="Unassembled WGS sequence"/>
</dbReference>
<feature type="compositionally biased region" description="Basic and acidic residues" evidence="1">
    <location>
        <begin position="21"/>
        <end position="34"/>
    </location>
</feature>
<feature type="compositionally biased region" description="Basic and acidic residues" evidence="1">
    <location>
        <begin position="509"/>
        <end position="524"/>
    </location>
</feature>
<organism evidence="3 4">
    <name type="scientific">Silvanigrella paludirubra</name>
    <dbReference type="NCBI Taxonomy" id="2499159"/>
    <lineage>
        <taxon>Bacteria</taxon>
        <taxon>Pseudomonadati</taxon>
        <taxon>Bdellovibrionota</taxon>
        <taxon>Oligoflexia</taxon>
        <taxon>Silvanigrellales</taxon>
        <taxon>Silvanigrellaceae</taxon>
        <taxon>Silvanigrella</taxon>
    </lineage>
</organism>
<feature type="compositionally biased region" description="Low complexity" evidence="1">
    <location>
        <begin position="1"/>
        <end position="20"/>
    </location>
</feature>